<keyword evidence="12" id="KW-0436">Ligase</keyword>
<evidence type="ECO:0000313" key="12">
    <source>
        <dbReference type="EMBL" id="NXC43400.1"/>
    </source>
</evidence>
<protein>
    <recommendedName>
        <fullName evidence="2">RING-type E3 ubiquitin transferase</fullName>
        <ecNumber evidence="2">2.3.2.27</ecNumber>
    </recommendedName>
</protein>
<dbReference type="SMART" id="SM00184">
    <property type="entry name" value="RING"/>
    <property type="match status" value="1"/>
</dbReference>
<dbReference type="GO" id="GO:0006513">
    <property type="term" value="P:protein monoubiquitination"/>
    <property type="evidence" value="ECO:0007669"/>
    <property type="project" value="TreeGrafter"/>
</dbReference>
<comment type="caution">
    <text evidence="12">The sequence shown here is derived from an EMBL/GenBank/DDBJ whole genome shotgun (WGS) entry which is preliminary data.</text>
</comment>
<organism evidence="12 13">
    <name type="scientific">Penelope pileata</name>
    <dbReference type="NCBI Taxonomy" id="1118817"/>
    <lineage>
        <taxon>Eukaryota</taxon>
        <taxon>Metazoa</taxon>
        <taxon>Chordata</taxon>
        <taxon>Craniata</taxon>
        <taxon>Vertebrata</taxon>
        <taxon>Euteleostomi</taxon>
        <taxon>Archelosauria</taxon>
        <taxon>Archosauria</taxon>
        <taxon>Dinosauria</taxon>
        <taxon>Saurischia</taxon>
        <taxon>Theropoda</taxon>
        <taxon>Coelurosauria</taxon>
        <taxon>Aves</taxon>
        <taxon>Neognathae</taxon>
        <taxon>Galloanserae</taxon>
        <taxon>Galliformes</taxon>
        <taxon>Cracidae</taxon>
        <taxon>Penelope</taxon>
    </lineage>
</organism>
<sequence>MATEEAWACPICQDARRDVAYAMPCSHQFCLGCIQRWARLRDSCPLCRTPMHTIRVSVGGDEQYLECIVSPPALPVPVGFDTVTGPERAAVQAPLRPPPPPPQHRDAQQDVRAALGGLLPDDWAAIFRARHRLLDPALRWMHRLLSILLQGRWWQLGTQESLILRCLCVLGLDRDALIEYIQPVLGPVTPWFVSAFISFTVGRCSQEARTLLGLQEDGAAQEQEDGPAAAPAAPSPAPQDTQELPGPPSRALRGAAAQLPTTPSPEEQPRQELGQEAAGPSTQGRGTQDSCGRPRHPRKRRAGSTPGNPQPPKRPPPRRR</sequence>
<dbReference type="GO" id="GO:0008270">
    <property type="term" value="F:zinc ion binding"/>
    <property type="evidence" value="ECO:0007669"/>
    <property type="project" value="UniProtKB-KW"/>
</dbReference>
<feature type="domain" description="RING-type" evidence="11">
    <location>
        <begin position="9"/>
        <end position="48"/>
    </location>
</feature>
<evidence type="ECO:0000259" key="11">
    <source>
        <dbReference type="PROSITE" id="PS50089"/>
    </source>
</evidence>
<feature type="compositionally biased region" description="Polar residues" evidence="10">
    <location>
        <begin position="280"/>
        <end position="290"/>
    </location>
</feature>
<dbReference type="InterPro" id="IPR001841">
    <property type="entry name" value="Znf_RING"/>
</dbReference>
<evidence type="ECO:0000256" key="1">
    <source>
        <dbReference type="ARBA" id="ARBA00000900"/>
    </source>
</evidence>
<feature type="non-terminal residue" evidence="12">
    <location>
        <position position="320"/>
    </location>
</feature>
<dbReference type="OrthoDB" id="9120264at2759"/>
<evidence type="ECO:0000256" key="6">
    <source>
        <dbReference type="ARBA" id="ARBA00022833"/>
    </source>
</evidence>
<dbReference type="PROSITE" id="PS00518">
    <property type="entry name" value="ZF_RING_1"/>
    <property type="match status" value="1"/>
</dbReference>
<evidence type="ECO:0000256" key="7">
    <source>
        <dbReference type="ARBA" id="ARBA00023015"/>
    </source>
</evidence>
<accession>A0A851NTG6</accession>
<feature type="non-terminal residue" evidence="12">
    <location>
        <position position="1"/>
    </location>
</feature>
<keyword evidence="13" id="KW-1185">Reference proteome</keyword>
<dbReference type="InterPro" id="IPR017907">
    <property type="entry name" value="Znf_RING_CS"/>
</dbReference>
<keyword evidence="8" id="KW-0804">Transcription</keyword>
<evidence type="ECO:0000256" key="10">
    <source>
        <dbReference type="SAM" id="MobiDB-lite"/>
    </source>
</evidence>
<comment type="catalytic activity">
    <reaction evidence="1">
        <text>S-ubiquitinyl-[E2 ubiquitin-conjugating enzyme]-L-cysteine + [acceptor protein]-L-lysine = [E2 ubiquitin-conjugating enzyme]-L-cysteine + N(6)-ubiquitinyl-[acceptor protein]-L-lysine.</text>
        <dbReference type="EC" id="2.3.2.27"/>
    </reaction>
</comment>
<reference evidence="12" key="1">
    <citation type="submission" date="2019-09" db="EMBL/GenBank/DDBJ databases">
        <title>Bird 10,000 Genomes (B10K) Project - Family phase.</title>
        <authorList>
            <person name="Zhang G."/>
        </authorList>
    </citation>
    <scope>NUCLEOTIDE SEQUENCE</scope>
    <source>
        <strain evidence="12">B10K-DU-001-08</strain>
        <tissue evidence="12">Muscle</tissue>
    </source>
</reference>
<dbReference type="Pfam" id="PF13639">
    <property type="entry name" value="zf-RING_2"/>
    <property type="match status" value="1"/>
</dbReference>
<name>A0A851NTG6_9GALL</name>
<feature type="compositionally biased region" description="Low complexity" evidence="10">
    <location>
        <begin position="218"/>
        <end position="232"/>
    </location>
</feature>
<dbReference type="AlphaFoldDB" id="A0A851NTG6"/>
<keyword evidence="6" id="KW-0862">Zinc</keyword>
<evidence type="ECO:0000256" key="4">
    <source>
        <dbReference type="ARBA" id="ARBA00022723"/>
    </source>
</evidence>
<feature type="compositionally biased region" description="Basic residues" evidence="10">
    <location>
        <begin position="293"/>
        <end position="302"/>
    </location>
</feature>
<keyword evidence="7" id="KW-0805">Transcription regulation</keyword>
<dbReference type="PANTHER" id="PTHR46077">
    <property type="entry name" value="E3 UBIQUITIN-PROTEIN LIGASE TOPORS"/>
    <property type="match status" value="1"/>
</dbReference>
<evidence type="ECO:0000256" key="3">
    <source>
        <dbReference type="ARBA" id="ARBA00022679"/>
    </source>
</evidence>
<dbReference type="EC" id="2.3.2.27" evidence="2"/>
<evidence type="ECO:0000256" key="2">
    <source>
        <dbReference type="ARBA" id="ARBA00012483"/>
    </source>
</evidence>
<dbReference type="GO" id="GO:0061630">
    <property type="term" value="F:ubiquitin protein ligase activity"/>
    <property type="evidence" value="ECO:0007669"/>
    <property type="project" value="UniProtKB-EC"/>
</dbReference>
<dbReference type="PANTHER" id="PTHR46077:SF1">
    <property type="entry name" value="TOP1 BINDING ARGININE_SERINE RICH PROTEIN, E3 UBIQUITIN LIGASE"/>
    <property type="match status" value="1"/>
</dbReference>
<dbReference type="PROSITE" id="PS50089">
    <property type="entry name" value="ZF_RING_2"/>
    <property type="match status" value="1"/>
</dbReference>
<dbReference type="InterPro" id="IPR013083">
    <property type="entry name" value="Znf_RING/FYVE/PHD"/>
</dbReference>
<keyword evidence="3" id="KW-0808">Transferase</keyword>
<keyword evidence="4" id="KW-0479">Metal-binding</keyword>
<dbReference type="Proteomes" id="UP000613066">
    <property type="component" value="Unassembled WGS sequence"/>
</dbReference>
<evidence type="ECO:0000313" key="13">
    <source>
        <dbReference type="Proteomes" id="UP000613066"/>
    </source>
</evidence>
<evidence type="ECO:0000256" key="9">
    <source>
        <dbReference type="PROSITE-ProRule" id="PRU00175"/>
    </source>
</evidence>
<dbReference type="GO" id="GO:0016874">
    <property type="term" value="F:ligase activity"/>
    <property type="evidence" value="ECO:0007669"/>
    <property type="project" value="UniProtKB-KW"/>
</dbReference>
<evidence type="ECO:0000256" key="8">
    <source>
        <dbReference type="ARBA" id="ARBA00023163"/>
    </source>
</evidence>
<feature type="region of interest" description="Disordered" evidence="10">
    <location>
        <begin position="218"/>
        <end position="320"/>
    </location>
</feature>
<dbReference type="EMBL" id="WBMW01002618">
    <property type="protein sequence ID" value="NXC43400.1"/>
    <property type="molecule type" value="Genomic_DNA"/>
</dbReference>
<dbReference type="GO" id="GO:0000209">
    <property type="term" value="P:protein polyubiquitination"/>
    <property type="evidence" value="ECO:0007669"/>
    <property type="project" value="TreeGrafter"/>
</dbReference>
<dbReference type="CDD" id="cd23130">
    <property type="entry name" value="RING-HC_EHV1-like"/>
    <property type="match status" value="1"/>
</dbReference>
<proteinExistence type="predicted"/>
<gene>
    <name evidence="12" type="primary">Topors_0</name>
    <name evidence="12" type="ORF">PENPIL_R07734</name>
</gene>
<evidence type="ECO:0000256" key="5">
    <source>
        <dbReference type="ARBA" id="ARBA00022771"/>
    </source>
</evidence>
<keyword evidence="5 9" id="KW-0863">Zinc-finger</keyword>
<dbReference type="Gene3D" id="3.30.40.10">
    <property type="entry name" value="Zinc/RING finger domain, C3HC4 (zinc finger)"/>
    <property type="match status" value="1"/>
</dbReference>
<dbReference type="SUPFAM" id="SSF57850">
    <property type="entry name" value="RING/U-box"/>
    <property type="match status" value="1"/>
</dbReference>